<comment type="similarity">
    <text evidence="2">Belongs to the GLE1 family.</text>
</comment>
<dbReference type="GO" id="GO:0000822">
    <property type="term" value="F:inositol hexakisphosphate binding"/>
    <property type="evidence" value="ECO:0007669"/>
    <property type="project" value="TreeGrafter"/>
</dbReference>
<evidence type="ECO:0000256" key="2">
    <source>
        <dbReference type="ARBA" id="ARBA00011056"/>
    </source>
</evidence>
<dbReference type="Proteomes" id="UP000531561">
    <property type="component" value="Unassembled WGS sequence"/>
</dbReference>
<sequence>MATNQSSNEEDEALRESYNFVPVPSVYDHDIRFENRNTEELHHGILEAARLEHERVRNEAMRIFQITLIHEQQLRAQHEIRAEQERLRIEETRLKIEENRVNTERQSALAELKRRELEEAARKIPIVPPKPPTPPPVAEVPRAPVQTASNPLQNQSQPPLQQQQQQQQQQPPPQQNNNRGGGFGAPSQQTSQSRPPQQGNAFSQPQPQPQPQQQTNGFSNNQQQPQQPPKQPSAQPTPQQQPIPTSKPSASSRDHLLPGVERYVEIHKNLKQLRQYLVTEGKQNIPFKKMLGDYRRAIRQTVGQLTGERGANRECINKIVTLLGESLRTVQSPGIDPSNYMVSKPNPVQGAQNNGEQLPSLFIYLLNFFSKSIVSQFINEAGVRPEMADPVGVIAVSIFARDEFLWRGTSLIDILMAKMRVSIPVVFGLRGNDKTEEGRARIGWQRLDDGSWIDEQAHNNRMVGLAAGYAAISLRDFSKVKLTNPWPPTYYWRAMASIVSTPTEEASSTQYTALRSMIEGWEQRFIELYGVQAIAALRVALVDFPARAPPSAKVAAGSLSVLVDKLDRDKGLTLAY</sequence>
<dbReference type="GO" id="GO:0005543">
    <property type="term" value="F:phospholipid binding"/>
    <property type="evidence" value="ECO:0007669"/>
    <property type="project" value="TreeGrafter"/>
</dbReference>
<feature type="region of interest" description="Disordered" evidence="12">
    <location>
        <begin position="123"/>
        <end position="142"/>
    </location>
</feature>
<evidence type="ECO:0000256" key="1">
    <source>
        <dbReference type="ARBA" id="ARBA00004567"/>
    </source>
</evidence>
<dbReference type="AlphaFoldDB" id="A0A8H6APD8"/>
<evidence type="ECO:0000313" key="13">
    <source>
        <dbReference type="EMBL" id="KAF5871194.1"/>
    </source>
</evidence>
<feature type="compositionally biased region" description="Pro residues" evidence="12">
    <location>
        <begin position="126"/>
        <end position="138"/>
    </location>
</feature>
<dbReference type="GO" id="GO:0005737">
    <property type="term" value="C:cytoplasm"/>
    <property type="evidence" value="ECO:0007669"/>
    <property type="project" value="TreeGrafter"/>
</dbReference>
<evidence type="ECO:0000313" key="14">
    <source>
        <dbReference type="Proteomes" id="UP000531561"/>
    </source>
</evidence>
<keyword evidence="6" id="KW-0811">Translocation</keyword>
<evidence type="ECO:0000256" key="5">
    <source>
        <dbReference type="ARBA" id="ARBA00022927"/>
    </source>
</evidence>
<proteinExistence type="inferred from homology"/>
<evidence type="ECO:0000256" key="12">
    <source>
        <dbReference type="SAM" id="MobiDB-lite"/>
    </source>
</evidence>
<protein>
    <recommendedName>
        <fullName evidence="9">mRNA export factor GLE1</fullName>
    </recommendedName>
    <alternativeName>
        <fullName evidence="10">Nucleoporin GLE1</fullName>
    </alternativeName>
</protein>
<dbReference type="RefSeq" id="XP_037190141.1">
    <property type="nucleotide sequence ID" value="XM_037338078.1"/>
</dbReference>
<evidence type="ECO:0000256" key="7">
    <source>
        <dbReference type="ARBA" id="ARBA00023132"/>
    </source>
</evidence>
<evidence type="ECO:0000256" key="6">
    <source>
        <dbReference type="ARBA" id="ARBA00023010"/>
    </source>
</evidence>
<evidence type="ECO:0000256" key="4">
    <source>
        <dbReference type="ARBA" id="ARBA00022816"/>
    </source>
</evidence>
<evidence type="ECO:0000256" key="8">
    <source>
        <dbReference type="ARBA" id="ARBA00023242"/>
    </source>
</evidence>
<comment type="subcellular location">
    <subcellularLocation>
        <location evidence="1">Nucleus</location>
        <location evidence="1">Nuclear pore complex</location>
    </subcellularLocation>
</comment>
<evidence type="ECO:0000256" key="10">
    <source>
        <dbReference type="ARBA" id="ARBA00029983"/>
    </source>
</evidence>
<reference evidence="13 14" key="1">
    <citation type="journal article" date="2020" name="Phytopathology">
        <title>A high-quality genome resource of Botrytis fragariae, a new and rapidly spreading fungal pathogen causing strawberry gray mold in the U.S.A.</title>
        <authorList>
            <person name="Wu Y."/>
            <person name="Saski C.A."/>
            <person name="Schnabel G."/>
            <person name="Xiao S."/>
            <person name="Hu M."/>
        </authorList>
    </citation>
    <scope>NUCLEOTIDE SEQUENCE [LARGE SCALE GENOMIC DNA]</scope>
    <source>
        <strain evidence="13 14">BVB16</strain>
    </source>
</reference>
<keyword evidence="11" id="KW-0175">Coiled coil</keyword>
<dbReference type="OrthoDB" id="420884at2759"/>
<dbReference type="InterPro" id="IPR012476">
    <property type="entry name" value="GLE1"/>
</dbReference>
<keyword evidence="8" id="KW-0539">Nucleus</keyword>
<keyword evidence="3" id="KW-0813">Transport</keyword>
<comment type="caution">
    <text evidence="13">The sequence shown here is derived from an EMBL/GenBank/DDBJ whole genome shotgun (WGS) entry which is preliminary data.</text>
</comment>
<dbReference type="Gene3D" id="1.25.40.510">
    <property type="entry name" value="GLE1-like"/>
    <property type="match status" value="1"/>
</dbReference>
<evidence type="ECO:0000256" key="11">
    <source>
        <dbReference type="SAM" id="Coils"/>
    </source>
</evidence>
<dbReference type="GO" id="GO:0016973">
    <property type="term" value="P:poly(A)+ mRNA export from nucleus"/>
    <property type="evidence" value="ECO:0007669"/>
    <property type="project" value="InterPro"/>
</dbReference>
<name>A0A8H6APD8_9HELO</name>
<evidence type="ECO:0000256" key="3">
    <source>
        <dbReference type="ARBA" id="ARBA00022448"/>
    </source>
</evidence>
<keyword evidence="4" id="KW-0509">mRNA transport</keyword>
<dbReference type="Pfam" id="PF07817">
    <property type="entry name" value="GLE1"/>
    <property type="match status" value="1"/>
</dbReference>
<dbReference type="PANTHER" id="PTHR12960">
    <property type="entry name" value="GLE-1-RELATED"/>
    <property type="match status" value="1"/>
</dbReference>
<feature type="coiled-coil region" evidence="11">
    <location>
        <begin position="75"/>
        <end position="120"/>
    </location>
</feature>
<dbReference type="PANTHER" id="PTHR12960:SF0">
    <property type="entry name" value="MRNA EXPORT FACTOR GLE1"/>
    <property type="match status" value="1"/>
</dbReference>
<organism evidence="13 14">
    <name type="scientific">Botrytis fragariae</name>
    <dbReference type="NCBI Taxonomy" id="1964551"/>
    <lineage>
        <taxon>Eukaryota</taxon>
        <taxon>Fungi</taxon>
        <taxon>Dikarya</taxon>
        <taxon>Ascomycota</taxon>
        <taxon>Pezizomycotina</taxon>
        <taxon>Leotiomycetes</taxon>
        <taxon>Helotiales</taxon>
        <taxon>Sclerotiniaceae</taxon>
        <taxon>Botrytis</taxon>
    </lineage>
</organism>
<gene>
    <name evidence="13" type="ORF">Bfra_007707</name>
</gene>
<evidence type="ECO:0000256" key="9">
    <source>
        <dbReference type="ARBA" id="ARBA00026227"/>
    </source>
</evidence>
<dbReference type="GO" id="GO:0015031">
    <property type="term" value="P:protein transport"/>
    <property type="evidence" value="ECO:0007669"/>
    <property type="project" value="UniProtKB-KW"/>
</dbReference>
<dbReference type="GeneID" id="59261770"/>
<dbReference type="GO" id="GO:0031369">
    <property type="term" value="F:translation initiation factor binding"/>
    <property type="evidence" value="ECO:0007669"/>
    <property type="project" value="TreeGrafter"/>
</dbReference>
<feature type="compositionally biased region" description="Low complexity" evidence="12">
    <location>
        <begin position="186"/>
        <end position="198"/>
    </location>
</feature>
<keyword evidence="7" id="KW-0906">Nuclear pore complex</keyword>
<dbReference type="InterPro" id="IPR038506">
    <property type="entry name" value="GLE1-like_sf"/>
</dbReference>
<feature type="compositionally biased region" description="Low complexity" evidence="12">
    <location>
        <begin position="148"/>
        <end position="169"/>
    </location>
</feature>
<feature type="region of interest" description="Disordered" evidence="12">
    <location>
        <begin position="148"/>
        <end position="254"/>
    </location>
</feature>
<keyword evidence="14" id="KW-1185">Reference proteome</keyword>
<dbReference type="FunFam" id="1.25.40.510:FF:000004">
    <property type="entry name" value="Putative RNA export mediator Gle1"/>
    <property type="match status" value="1"/>
</dbReference>
<accession>A0A8H6APD8</accession>
<dbReference type="GO" id="GO:0044614">
    <property type="term" value="C:nuclear pore cytoplasmic filaments"/>
    <property type="evidence" value="ECO:0007669"/>
    <property type="project" value="TreeGrafter"/>
</dbReference>
<keyword evidence="5" id="KW-0653">Protein transport</keyword>
<feature type="compositionally biased region" description="Low complexity" evidence="12">
    <location>
        <begin position="232"/>
        <end position="248"/>
    </location>
</feature>
<dbReference type="EMBL" id="JABFCT010000012">
    <property type="protein sequence ID" value="KAF5871194.1"/>
    <property type="molecule type" value="Genomic_DNA"/>
</dbReference>